<keyword evidence="2" id="KW-1185">Reference proteome</keyword>
<name>A0A4P9XI98_9FUNG</name>
<evidence type="ECO:0000313" key="2">
    <source>
        <dbReference type="Proteomes" id="UP000271241"/>
    </source>
</evidence>
<dbReference type="SUPFAM" id="SSF102405">
    <property type="entry name" value="MCP/YpsA-like"/>
    <property type="match status" value="1"/>
</dbReference>
<dbReference type="EMBL" id="KZ993326">
    <property type="protein sequence ID" value="RKP05000.1"/>
    <property type="molecule type" value="Genomic_DNA"/>
</dbReference>
<protein>
    <submittedName>
        <fullName evidence="1">Cytokinin riboside 5'-monophosphate phosphoribohydrolase LOG</fullName>
    </submittedName>
</protein>
<dbReference type="PANTHER" id="PTHR31223">
    <property type="entry name" value="LOG FAMILY PROTEIN YJL055W"/>
    <property type="match status" value="1"/>
</dbReference>
<reference evidence="2" key="1">
    <citation type="journal article" date="2018" name="Nat. Microbiol.">
        <title>Leveraging single-cell genomics to expand the fungal tree of life.</title>
        <authorList>
            <person name="Ahrendt S.R."/>
            <person name="Quandt C.A."/>
            <person name="Ciobanu D."/>
            <person name="Clum A."/>
            <person name="Salamov A."/>
            <person name="Andreopoulos B."/>
            <person name="Cheng J.F."/>
            <person name="Woyke T."/>
            <person name="Pelin A."/>
            <person name="Henrissat B."/>
            <person name="Reynolds N.K."/>
            <person name="Benny G.L."/>
            <person name="Smith M.E."/>
            <person name="James T.Y."/>
            <person name="Grigoriev I.V."/>
        </authorList>
    </citation>
    <scope>NUCLEOTIDE SEQUENCE [LARGE SCALE GENOMIC DNA]</scope>
    <source>
        <strain evidence="2">RSA 1356</strain>
    </source>
</reference>
<dbReference type="OrthoDB" id="414463at2759"/>
<sequence>GGGKVISIIPQALADVSEKSFGEVHVTKDMHQRKALMNQLADAFITLPGGFGTFEELLEMTTWSQLTIHDKPVLVLDILGYYDSLFTFFDKACTEGFISKANRQIVTRCQQVDEVVQALTTYQVPSRTFKLVWTHGEEQTLV</sequence>
<gene>
    <name evidence="1" type="ORF">THASP1DRAFT_26445</name>
</gene>
<dbReference type="Gene3D" id="3.40.50.450">
    <property type="match status" value="1"/>
</dbReference>
<dbReference type="InterPro" id="IPR005269">
    <property type="entry name" value="LOG"/>
</dbReference>
<dbReference type="GO" id="GO:0016799">
    <property type="term" value="F:hydrolase activity, hydrolyzing N-glycosyl compounds"/>
    <property type="evidence" value="ECO:0007669"/>
    <property type="project" value="TreeGrafter"/>
</dbReference>
<evidence type="ECO:0000313" key="1">
    <source>
        <dbReference type="EMBL" id="RKP05000.1"/>
    </source>
</evidence>
<proteinExistence type="predicted"/>
<dbReference type="AlphaFoldDB" id="A0A4P9XI98"/>
<dbReference type="NCBIfam" id="TIGR00730">
    <property type="entry name" value="Rossman fold protein, TIGR00730 family"/>
    <property type="match status" value="1"/>
</dbReference>
<dbReference type="InterPro" id="IPR031100">
    <property type="entry name" value="LOG_fam"/>
</dbReference>
<dbReference type="Proteomes" id="UP000271241">
    <property type="component" value="Unassembled WGS sequence"/>
</dbReference>
<dbReference type="GO" id="GO:0009691">
    <property type="term" value="P:cytokinin biosynthetic process"/>
    <property type="evidence" value="ECO:0007669"/>
    <property type="project" value="InterPro"/>
</dbReference>
<dbReference type="Pfam" id="PF03641">
    <property type="entry name" value="Lysine_decarbox"/>
    <property type="match status" value="1"/>
</dbReference>
<dbReference type="PANTHER" id="PTHR31223:SF70">
    <property type="entry name" value="LOG FAMILY PROTEIN YJL055W"/>
    <property type="match status" value="1"/>
</dbReference>
<dbReference type="STRING" id="78915.A0A4P9XI98"/>
<dbReference type="GO" id="GO:0005829">
    <property type="term" value="C:cytosol"/>
    <property type="evidence" value="ECO:0007669"/>
    <property type="project" value="TreeGrafter"/>
</dbReference>
<accession>A0A4P9XI98</accession>
<organism evidence="1 2">
    <name type="scientific">Thamnocephalis sphaerospora</name>
    <dbReference type="NCBI Taxonomy" id="78915"/>
    <lineage>
        <taxon>Eukaryota</taxon>
        <taxon>Fungi</taxon>
        <taxon>Fungi incertae sedis</taxon>
        <taxon>Zoopagomycota</taxon>
        <taxon>Zoopagomycotina</taxon>
        <taxon>Zoopagomycetes</taxon>
        <taxon>Zoopagales</taxon>
        <taxon>Sigmoideomycetaceae</taxon>
        <taxon>Thamnocephalis</taxon>
    </lineage>
</organism>
<feature type="non-terminal residue" evidence="1">
    <location>
        <position position="1"/>
    </location>
</feature>
<keyword evidence="1" id="KW-0378">Hydrolase</keyword>